<dbReference type="EMBL" id="JANUCP010000003">
    <property type="protein sequence ID" value="MCS3919562.1"/>
    <property type="molecule type" value="Genomic_DNA"/>
</dbReference>
<evidence type="ECO:0000259" key="6">
    <source>
        <dbReference type="PROSITE" id="PS01124"/>
    </source>
</evidence>
<dbReference type="Pfam" id="PF12833">
    <property type="entry name" value="HTH_18"/>
    <property type="match status" value="1"/>
</dbReference>
<keyword evidence="4" id="KW-0010">Activator</keyword>
<dbReference type="PROSITE" id="PS01124">
    <property type="entry name" value="HTH_ARAC_FAMILY_2"/>
    <property type="match status" value="1"/>
</dbReference>
<keyword evidence="5" id="KW-0804">Transcription</keyword>
<dbReference type="RefSeq" id="WP_259096099.1">
    <property type="nucleotide sequence ID" value="NZ_CP130454.1"/>
</dbReference>
<keyword evidence="3" id="KW-0238">DNA-binding</keyword>
<gene>
    <name evidence="7" type="ORF">M2350_001975</name>
</gene>
<dbReference type="PROSITE" id="PS00041">
    <property type="entry name" value="HTH_ARAC_FAMILY_1"/>
    <property type="match status" value="1"/>
</dbReference>
<dbReference type="InterPro" id="IPR009057">
    <property type="entry name" value="Homeodomain-like_sf"/>
</dbReference>
<evidence type="ECO:0000256" key="4">
    <source>
        <dbReference type="ARBA" id="ARBA00023159"/>
    </source>
</evidence>
<keyword evidence="8" id="KW-1185">Reference proteome</keyword>
<evidence type="ECO:0000256" key="1">
    <source>
        <dbReference type="ARBA" id="ARBA00022490"/>
    </source>
</evidence>
<evidence type="ECO:0000313" key="7">
    <source>
        <dbReference type="EMBL" id="MCS3919562.1"/>
    </source>
</evidence>
<evidence type="ECO:0000256" key="3">
    <source>
        <dbReference type="ARBA" id="ARBA00023125"/>
    </source>
</evidence>
<sequence>MARKVYLPNLPLVGEEGTWESITGTIKERILPQVELLGDGLFQANLRPLPIDASIVPIVSENWSRSRQDGTPQFVYLIAGHGLMLVEDKLLALTSGQGFYLPKGTLYAPYLMLGKQILLCDWLWFKIHPFGVVVLRSRLTPKAHYQSAHFIVAERRLADLFGEWERERSQPTFDKRLTKGLLLAFFGLLMRSSPFPPTENNWHNQELPLPLQNALTALHRAYNKPITLSQLAAHCGVTPAYLCRLFRRHLGVTPWRYLERLRLQVARYLLQETGLSVSDVAFLAGFNDLRNFQRLFQREYGKTPSAIRRQKKARFAPVLRVWD</sequence>
<dbReference type="PANTHER" id="PTHR46796">
    <property type="entry name" value="HTH-TYPE TRANSCRIPTIONAL ACTIVATOR RHAS-RELATED"/>
    <property type="match status" value="1"/>
</dbReference>
<accession>A0ABT2ENQ7</accession>
<comment type="caution">
    <text evidence="7">The sequence shown here is derived from an EMBL/GenBank/DDBJ whole genome shotgun (WGS) entry which is preliminary data.</text>
</comment>
<proteinExistence type="predicted"/>
<dbReference type="InterPro" id="IPR018060">
    <property type="entry name" value="HTH_AraC"/>
</dbReference>
<dbReference type="InterPro" id="IPR050204">
    <property type="entry name" value="AraC_XylS_family_regulators"/>
</dbReference>
<keyword evidence="2" id="KW-0805">Transcription regulation</keyword>
<dbReference type="InterPro" id="IPR037923">
    <property type="entry name" value="HTH-like"/>
</dbReference>
<dbReference type="SMART" id="SM00342">
    <property type="entry name" value="HTH_ARAC"/>
    <property type="match status" value="1"/>
</dbReference>
<reference evidence="7 8" key="1">
    <citation type="submission" date="2022-08" db="EMBL/GenBank/DDBJ databases">
        <title>Bacterial and archaeal communities from various locations to study Microbial Dark Matter (Phase II).</title>
        <authorList>
            <person name="Stepanauskas R."/>
        </authorList>
    </citation>
    <scope>NUCLEOTIDE SEQUENCE [LARGE SCALE GENOMIC DNA]</scope>
    <source>
        <strain evidence="7 8">PD1</strain>
    </source>
</reference>
<dbReference type="InterPro" id="IPR018062">
    <property type="entry name" value="HTH_AraC-typ_CS"/>
</dbReference>
<dbReference type="Gene3D" id="1.10.10.60">
    <property type="entry name" value="Homeodomain-like"/>
    <property type="match status" value="2"/>
</dbReference>
<evidence type="ECO:0000313" key="8">
    <source>
        <dbReference type="Proteomes" id="UP001204798"/>
    </source>
</evidence>
<evidence type="ECO:0000256" key="2">
    <source>
        <dbReference type="ARBA" id="ARBA00023015"/>
    </source>
</evidence>
<protein>
    <submittedName>
        <fullName evidence="7">AraC-like DNA-binding protein</fullName>
    </submittedName>
</protein>
<dbReference type="Proteomes" id="UP001204798">
    <property type="component" value="Unassembled WGS sequence"/>
</dbReference>
<feature type="domain" description="HTH araC/xylS-type" evidence="6">
    <location>
        <begin position="212"/>
        <end position="310"/>
    </location>
</feature>
<keyword evidence="1" id="KW-0963">Cytoplasm</keyword>
<dbReference type="SUPFAM" id="SSF46689">
    <property type="entry name" value="Homeodomain-like"/>
    <property type="match status" value="2"/>
</dbReference>
<organism evidence="7 8">
    <name type="scientific">Candidatus Fervidibacter sacchari</name>
    <dbReference type="NCBI Taxonomy" id="1448929"/>
    <lineage>
        <taxon>Bacteria</taxon>
        <taxon>Candidatus Fervidibacterota</taxon>
        <taxon>Candidatus Fervidibacter</taxon>
    </lineage>
</organism>
<name>A0ABT2ENQ7_9BACT</name>
<dbReference type="SUPFAM" id="SSF51215">
    <property type="entry name" value="Regulatory protein AraC"/>
    <property type="match status" value="1"/>
</dbReference>
<dbReference type="PANTHER" id="PTHR46796:SF13">
    <property type="entry name" value="HTH-TYPE TRANSCRIPTIONAL ACTIVATOR RHAS"/>
    <property type="match status" value="1"/>
</dbReference>
<evidence type="ECO:0000256" key="5">
    <source>
        <dbReference type="ARBA" id="ARBA00023163"/>
    </source>
</evidence>